<protein>
    <recommendedName>
        <fullName evidence="2">DUF3071 domain-containing protein</fullName>
    </recommendedName>
</protein>
<organism evidence="3 4">
    <name type="scientific">Actinokineospora iranica</name>
    <dbReference type="NCBI Taxonomy" id="1271860"/>
    <lineage>
        <taxon>Bacteria</taxon>
        <taxon>Bacillati</taxon>
        <taxon>Actinomycetota</taxon>
        <taxon>Actinomycetes</taxon>
        <taxon>Pseudonocardiales</taxon>
        <taxon>Pseudonocardiaceae</taxon>
        <taxon>Actinokineospora</taxon>
    </lineage>
</organism>
<sequence length="341" mass="37820">MRALRVVGLSDDGKTVICEDPARGERFTLPADERLRAAARGDVTRLGQIEIELESQMRPREIQTRIRAGESVEQVAEAAGIPAHKVERFAYPVLLERSRTADLAQRAHPIREDGPDLQTLGEVVQHAFTLRGQDYTAATWDSWRGEDGKWVVQLCWNAGRSLNSAHWSFHPGAHGGTVTPLDDHAHDLLDPQPNKPLRTVRPVTELAQAALNLDHHLPVTAPEPDPEIEAVFAPPVAPVPTPVVVEPARRDPEPRTEEQDFVEDFELIPEPEPATAPEEPAILASDHPEDTPRPRGEDHQDALIEEPARKVEPPRRGKAKKARPIVPSWEDVLLGTRSNRG</sequence>
<dbReference type="InterPro" id="IPR021421">
    <property type="entry name" value="DUF3071"/>
</dbReference>
<dbReference type="EMBL" id="FMZZ01000009">
    <property type="protein sequence ID" value="SDD28393.1"/>
    <property type="molecule type" value="Genomic_DNA"/>
</dbReference>
<evidence type="ECO:0000259" key="2">
    <source>
        <dbReference type="Pfam" id="PF11268"/>
    </source>
</evidence>
<dbReference type="Proteomes" id="UP000199501">
    <property type="component" value="Unassembled WGS sequence"/>
</dbReference>
<dbReference type="AlphaFoldDB" id="A0A1G6TH44"/>
<dbReference type="NCBIfam" id="NF040712">
    <property type="entry name" value="SepH"/>
    <property type="match status" value="1"/>
</dbReference>
<dbReference type="RefSeq" id="WP_091452819.1">
    <property type="nucleotide sequence ID" value="NZ_FMZZ01000009.1"/>
</dbReference>
<reference evidence="4" key="1">
    <citation type="submission" date="2016-10" db="EMBL/GenBank/DDBJ databases">
        <authorList>
            <person name="Varghese N."/>
            <person name="Submissions S."/>
        </authorList>
    </citation>
    <scope>NUCLEOTIDE SEQUENCE [LARGE SCALE GENOMIC DNA]</scope>
    <source>
        <strain evidence="4">IBRC-M 10403</strain>
    </source>
</reference>
<dbReference type="STRING" id="1271860.SAMN05216174_109143"/>
<evidence type="ECO:0000313" key="4">
    <source>
        <dbReference type="Proteomes" id="UP000199501"/>
    </source>
</evidence>
<gene>
    <name evidence="3" type="ORF">SAMN05216174_109143</name>
</gene>
<proteinExistence type="predicted"/>
<dbReference type="InterPro" id="IPR047682">
    <property type="entry name" value="SepH-like"/>
</dbReference>
<feature type="region of interest" description="Disordered" evidence="1">
    <location>
        <begin position="246"/>
        <end position="341"/>
    </location>
</feature>
<keyword evidence="4" id="KW-1185">Reference proteome</keyword>
<feature type="compositionally biased region" description="Acidic residues" evidence="1">
    <location>
        <begin position="259"/>
        <end position="269"/>
    </location>
</feature>
<name>A0A1G6TH44_9PSEU</name>
<evidence type="ECO:0000313" key="3">
    <source>
        <dbReference type="EMBL" id="SDD28393.1"/>
    </source>
</evidence>
<feature type="compositionally biased region" description="Basic and acidic residues" evidence="1">
    <location>
        <begin position="286"/>
        <end position="315"/>
    </location>
</feature>
<dbReference type="Pfam" id="PF11268">
    <property type="entry name" value="DUF3071"/>
    <property type="match status" value="1"/>
</dbReference>
<accession>A0A1G6TH44</accession>
<feature type="compositionally biased region" description="Low complexity" evidence="1">
    <location>
        <begin position="273"/>
        <end position="284"/>
    </location>
</feature>
<feature type="domain" description="DUF3071" evidence="2">
    <location>
        <begin position="1"/>
        <end position="169"/>
    </location>
</feature>
<dbReference type="OrthoDB" id="5180791at2"/>
<feature type="compositionally biased region" description="Basic and acidic residues" evidence="1">
    <location>
        <begin position="247"/>
        <end position="258"/>
    </location>
</feature>
<evidence type="ECO:0000256" key="1">
    <source>
        <dbReference type="SAM" id="MobiDB-lite"/>
    </source>
</evidence>